<dbReference type="SMART" id="SM00116">
    <property type="entry name" value="CBS"/>
    <property type="match status" value="1"/>
</dbReference>
<accession>A0A7C5SX33</accession>
<dbReference type="EMBL" id="DSAC01000067">
    <property type="protein sequence ID" value="HHO74067.1"/>
    <property type="molecule type" value="Genomic_DNA"/>
</dbReference>
<dbReference type="AlphaFoldDB" id="A0A7C5SX33"/>
<dbReference type="CDD" id="cd02205">
    <property type="entry name" value="CBS_pair_SF"/>
    <property type="match status" value="1"/>
</dbReference>
<evidence type="ECO:0000256" key="1">
    <source>
        <dbReference type="PROSITE-ProRule" id="PRU00703"/>
    </source>
</evidence>
<dbReference type="Gene3D" id="3.30.450.20">
    <property type="entry name" value="PAS domain"/>
    <property type="match status" value="1"/>
</dbReference>
<dbReference type="Pfam" id="PF00571">
    <property type="entry name" value="CBS"/>
    <property type="match status" value="1"/>
</dbReference>
<dbReference type="InterPro" id="IPR000644">
    <property type="entry name" value="CBS_dom"/>
</dbReference>
<reference evidence="3" key="1">
    <citation type="journal article" date="2020" name="mSystems">
        <title>Genome- and Community-Level Interaction Insights into Carbon Utilization and Element Cycling Functions of Hydrothermarchaeota in Hydrothermal Sediment.</title>
        <authorList>
            <person name="Zhou Z."/>
            <person name="Liu Y."/>
            <person name="Xu W."/>
            <person name="Pan J."/>
            <person name="Luo Z.H."/>
            <person name="Li M."/>
        </authorList>
    </citation>
    <scope>NUCLEOTIDE SEQUENCE [LARGE SCALE GENOMIC DNA]</scope>
    <source>
        <strain evidence="3">SpSt-114</strain>
    </source>
</reference>
<dbReference type="PROSITE" id="PS51371">
    <property type="entry name" value="CBS"/>
    <property type="match status" value="1"/>
</dbReference>
<evidence type="ECO:0000259" key="2">
    <source>
        <dbReference type="PROSITE" id="PS51371"/>
    </source>
</evidence>
<name>A0A7C5SX33_9AQUI</name>
<sequence>MMREVELREIATKVPTLNYDLSIMEALKIFAEYGIYDLLVVVKDRKPLGVVSKRDLLMAQHRSDLKVGDITSSLPKVKTFKSSLDRLEGLFDFFTFNKKPLIVVNKDGTYAGLLFYHVLLHYFSSIREGASPLFQKLRELFGTDAYFYNFYLKETKRFREEMGTARLEGLYKLLLENVKDHIEGNAFLSLEDGEVYVLSNKKVEEEKIKLLMEEFHREFSLLYGESKPVHVCGFCVPLKDVKSYEEFFSLSSQLRERLNSTPDVSFFIYHGVQPHVVVCEYKGREYIKRVIEKIKEDFKQILWKLKHSDKEMWEYVLQDAFKDYPYFEIFYIISEKGIQISNNVINPRIKYPVKTGRKGADRSEKPYFKMAKEGDIYISEIYLSQATDDFCITLSSKFRYGEKFYVLAGDINYTEVHKLVKSYAFS</sequence>
<dbReference type="Gene3D" id="3.10.580.10">
    <property type="entry name" value="CBS-domain"/>
    <property type="match status" value="1"/>
</dbReference>
<comment type="caution">
    <text evidence="3">The sequence shown here is derived from an EMBL/GenBank/DDBJ whole genome shotgun (WGS) entry which is preliminary data.</text>
</comment>
<dbReference type="InterPro" id="IPR046342">
    <property type="entry name" value="CBS_dom_sf"/>
</dbReference>
<proteinExistence type="predicted"/>
<evidence type="ECO:0000313" key="3">
    <source>
        <dbReference type="EMBL" id="HHO74067.1"/>
    </source>
</evidence>
<keyword evidence="1" id="KW-0129">CBS domain</keyword>
<dbReference type="SUPFAM" id="SSF54631">
    <property type="entry name" value="CBS-domain pair"/>
    <property type="match status" value="1"/>
</dbReference>
<organism evidence="3">
    <name type="scientific">Thermocrinis ruber</name>
    <dbReference type="NCBI Taxonomy" id="75906"/>
    <lineage>
        <taxon>Bacteria</taxon>
        <taxon>Pseudomonadati</taxon>
        <taxon>Aquificota</taxon>
        <taxon>Aquificia</taxon>
        <taxon>Aquificales</taxon>
        <taxon>Aquificaceae</taxon>
        <taxon>Thermocrinis</taxon>
    </lineage>
</organism>
<dbReference type="InterPro" id="IPR029151">
    <property type="entry name" value="Sensor-like_sf"/>
</dbReference>
<dbReference type="SUPFAM" id="SSF103190">
    <property type="entry name" value="Sensory domain-like"/>
    <property type="match status" value="1"/>
</dbReference>
<protein>
    <submittedName>
        <fullName evidence="3">CBS domain-containing protein</fullName>
    </submittedName>
</protein>
<gene>
    <name evidence="3" type="ORF">ENN04_05435</name>
</gene>
<feature type="domain" description="CBS" evidence="2">
    <location>
        <begin position="10"/>
        <end position="67"/>
    </location>
</feature>
<dbReference type="CDD" id="cd18773">
    <property type="entry name" value="PDC1_HK_sensor"/>
    <property type="match status" value="1"/>
</dbReference>